<feature type="transmembrane region" description="Helical" evidence="1">
    <location>
        <begin position="12"/>
        <end position="35"/>
    </location>
</feature>
<accession>A0A097EEA5</accession>
<evidence type="ECO:0000256" key="1">
    <source>
        <dbReference type="SAM" id="Phobius"/>
    </source>
</evidence>
<dbReference type="EMBL" id="CP009571">
    <property type="protein sequence ID" value="AIT05894.1"/>
    <property type="molecule type" value="Genomic_DNA"/>
</dbReference>
<proteinExistence type="predicted"/>
<name>A0A097EEA5_9SPHN</name>
<evidence type="ECO:0000313" key="3">
    <source>
        <dbReference type="Proteomes" id="UP000033200"/>
    </source>
</evidence>
<dbReference type="STRING" id="1549858.MC45_05135"/>
<dbReference type="HOGENOM" id="CLU_179280_2_0_5"/>
<keyword evidence="1" id="KW-0472">Membrane</keyword>
<sequence length="68" mass="7852">MTPSWRKPAGVLLILMLIGLWCAIVVSASGIIGGWPWWLQLPFYLVTGIVWIMPMKPLLLWMETGRWR</sequence>
<dbReference type="KEGG" id="stax:MC45_05135"/>
<evidence type="ECO:0008006" key="4">
    <source>
        <dbReference type="Google" id="ProtNLM"/>
    </source>
</evidence>
<evidence type="ECO:0000313" key="2">
    <source>
        <dbReference type="EMBL" id="AIT05894.1"/>
    </source>
</evidence>
<dbReference type="InterPro" id="IPR021265">
    <property type="entry name" value="DUF2842"/>
</dbReference>
<gene>
    <name evidence="2" type="ORF">MC45_05135</name>
</gene>
<organism evidence="2 3">
    <name type="scientific">Sphingomonas taxi</name>
    <dbReference type="NCBI Taxonomy" id="1549858"/>
    <lineage>
        <taxon>Bacteria</taxon>
        <taxon>Pseudomonadati</taxon>
        <taxon>Pseudomonadota</taxon>
        <taxon>Alphaproteobacteria</taxon>
        <taxon>Sphingomonadales</taxon>
        <taxon>Sphingomonadaceae</taxon>
        <taxon>Sphingomonas</taxon>
    </lineage>
</organism>
<dbReference type="Pfam" id="PF11003">
    <property type="entry name" value="DUF2842"/>
    <property type="match status" value="1"/>
</dbReference>
<dbReference type="Proteomes" id="UP000033200">
    <property type="component" value="Chromosome"/>
</dbReference>
<dbReference type="eggNOG" id="ENOG502ZIV5">
    <property type="taxonomic scope" value="Bacteria"/>
</dbReference>
<feature type="transmembrane region" description="Helical" evidence="1">
    <location>
        <begin position="41"/>
        <end position="62"/>
    </location>
</feature>
<protein>
    <recommendedName>
        <fullName evidence="4">DUF2842 domain-containing protein</fullName>
    </recommendedName>
</protein>
<dbReference type="RefSeq" id="WP_038660374.1">
    <property type="nucleotide sequence ID" value="NZ_CP009571.1"/>
</dbReference>
<keyword evidence="3" id="KW-1185">Reference proteome</keyword>
<reference evidence="2 3" key="1">
    <citation type="submission" date="2014-09" db="EMBL/GenBank/DDBJ databases">
        <title>Using Illumina technology Improving SMRT sequencing Genome Assembly by RASTools.</title>
        <authorList>
            <person name="Zhou Y."/>
            <person name="Ma T."/>
            <person name="Liu T."/>
        </authorList>
    </citation>
    <scope>NUCLEOTIDE SEQUENCE [LARGE SCALE GENOMIC DNA]</scope>
    <source>
        <strain evidence="2 3">ATCC 55669</strain>
    </source>
</reference>
<dbReference type="AlphaFoldDB" id="A0A097EEA5"/>
<keyword evidence="1" id="KW-0812">Transmembrane</keyword>
<keyword evidence="1" id="KW-1133">Transmembrane helix</keyword>